<reference evidence="6" key="1">
    <citation type="submission" date="2019-11" db="EMBL/GenBank/DDBJ databases">
        <title>Description of new Acetobacter species.</title>
        <authorList>
            <person name="Cleenwerck I."/>
            <person name="Sombolestani A.S."/>
        </authorList>
    </citation>
    <scope>NUCLEOTIDE SEQUENCE</scope>
    <source>
        <strain evidence="6">LMG 1626</strain>
    </source>
</reference>
<dbReference type="Gene3D" id="3.40.50.300">
    <property type="entry name" value="P-loop containing nucleotide triphosphate hydrolases"/>
    <property type="match status" value="3"/>
</dbReference>
<dbReference type="CDD" id="cd18808">
    <property type="entry name" value="SF1_C_Upf1"/>
    <property type="match status" value="1"/>
</dbReference>
<sequence length="2008" mass="223324">MTGESMDVDTSATALSDESPAHLQLHVSLQDSVNAALWENSVPFLSELALENATSKSWSELEISLTCEPPAIQPHTWRLQQVGAGEYRSLRPQDVRLNGTWLQQQTEASRAEITFIVRSGVEELLRKTHDIRVLARSEWGGLSGVPDILAAFVLPNDPAIGRILRSASEILRAAGKPHTLEGYQRDKARVWEQAQAIWCAICALDITYISPPASFVENGQRVRLPSQIMEERLGTCLDTALLFAACLEAVGLHPLIVITEGHAFTGVWLTKSDTLTSVTRDLPSLRNRLKLDEIKVFETTLVTLDRKPSFTVACEKGEANLRHAGEDEDNTFCELIDIHRARLRRIRPLSMPGANTTATAEKETKNAGSEDQPAFEDTPSLREDRLETEEDAASSPADRISRWCNRLLDMSGRNRLLNLPKSEKQIIRIDCPDPGRLEDTLASLRAGGKGRPLRFCPWPDMMKDGDPRDAALHHDRLHEDAARAYAIEALDRRELLVARTETALQAALTEIYRRGQSAEQEGGSNILYLTIGALAWTRKDGDTPWLAPLILVPVTLERPSVRSGFVLRPHGDDSRVNITLLEMLRNDYNLRFPELEGDQLPEDGNGLDVTRIITIFRAGLRNVPGWEVHDDVALTTLSFAKFLMWKDLLERRESLRSNEVARRLLDGVSEDSPSSTGAAPMTETDGALDELFSQADLACPMEADSSQLRAVARAAAGDNFVLIGPPGTGKSQTITNIIANTLAQGRSVLFVAEKRAALEVVRNRLRQIGLAEFCLDLFSPKASKMAVLEQFQTAQNVLDRFDEGDWRRSREQINLLRGELNAYVHELHQRWRNGWTPFRAIGVVLRADDAQLLPLTFTWPSPDMHDEDGYEALCKAADDIASVHERIGDVISSPALSGLDRTEWGPQWEKDFVDAARTLLTGVEQLAVSTKAVRKTLNLGIEDMSLPALQHLRILCACLEKDEASAWAFAEDSDATRNAMHAEKPHIARHGELTAQLSVAWKPEAKTLPLDDLLKTWNEAQEKSVFQFLAKSKAIKSVRKQLEPHADGALPEDCAPDLQRLIALRDIEKHLADAPHGLTVGTTLWQGLDTDFDRVDAHHAWGRSTRAALATCAPDVTVLLAARTHLRALLSEGRDLLTPSGSARASFDTFSQNLETVIKNLETFATISETAPDRMADTTAPDWLPALTKRLRGWIAASRNLRDWCNWKLTCQRAERLGLGPLVDAVESGLIPAPETVTVFEANYARWWLTGAVERSPLLRGFVAATHERSIERFRELDRQIMKMATQLTRARLAGQIPDAQTRATDTEYKVLTREAAKKARHLPIRQLAEKMPHALRQLTPCLMMSPLSVAQYLPHDAQPFDLVIFDEASQIPTWDAIGVIGRGRQVIVVGDPKQLPPTDFFNRSASEDESVRDAETCDLESILDECRGAGIPSVQLNWHYRSRHESLIAFSNHAYYGGQLITFPSPVTQDRAVSFRFVPDSVYLRGGARTNPMEAQAIVAEALTLLRDGTNRSLGIVTFNSEQQTLITDLFDKARESHPDIERFFNDDANEPVLIRNLENVQGEERDIMLFSLTYGPDQANHMTLNFGPLNRDGGERRLNVAITRAREKLVVFGSFRPDRIDINRTSAQGVRDLRKFLVFAEHGSKALAGVDEGSVGGFDSLFEEEVAALLRGKGWQVIPQVGVSGFRIDLGIVDPDRAAAFLAGVECDGATYHRSATARDRDRLRQTVLEGLGWSILRIWSTDWWTNAARECDRIDQQLRSVLEQTRKRRAEQEERDRKSAVAAQAAAEEALRENASKPEEDTKDSAPHAPEKTFSTTAEMPRPTLLARGPVNTIEPTPRIPADHERFFEEDYTPHLQAMIEYLVTEKGPIREDILVQSLSRNHGFARVGRDIRQRILTAIPPTLTRSMEDCGTFIWPPHFSPETDIPFPAPAAGESLDPSTVPLAALVTLARSLDGNGYSESDLLSAMRKACGMGRMGTATRARLEKALTQARSTPACQTNKEAT</sequence>
<feature type="compositionally biased region" description="Basic and acidic residues" evidence="1">
    <location>
        <begin position="1773"/>
        <end position="1782"/>
    </location>
</feature>
<keyword evidence="7" id="KW-1185">Reference proteome</keyword>
<dbReference type="InterPro" id="IPR045055">
    <property type="entry name" value="DNA2/NAM7-like"/>
</dbReference>
<feature type="region of interest" description="Disordered" evidence="1">
    <location>
        <begin position="1771"/>
        <end position="1823"/>
    </location>
</feature>
<comment type="caution">
    <text evidence="6">The sequence shown here is derived from an EMBL/GenBank/DDBJ whole genome shotgun (WGS) entry which is preliminary data.</text>
</comment>
<evidence type="ECO:0000259" key="2">
    <source>
        <dbReference type="Pfam" id="PF11784"/>
    </source>
</evidence>
<dbReference type="Pfam" id="PF11784">
    <property type="entry name" value="DUF3320"/>
    <property type="match status" value="1"/>
</dbReference>
<dbReference type="InterPro" id="IPR021754">
    <property type="entry name" value="DUF3320"/>
</dbReference>
<evidence type="ECO:0000256" key="1">
    <source>
        <dbReference type="SAM" id="MobiDB-lite"/>
    </source>
</evidence>
<feature type="domain" description="DUF3320" evidence="2">
    <location>
        <begin position="1849"/>
        <end position="1897"/>
    </location>
</feature>
<dbReference type="SUPFAM" id="SSF52540">
    <property type="entry name" value="P-loop containing nucleoside triphosphate hydrolases"/>
    <property type="match status" value="1"/>
</dbReference>
<dbReference type="InterPro" id="IPR049468">
    <property type="entry name" value="Restrct_endonuc-II-like_dom"/>
</dbReference>
<dbReference type="FunFam" id="3.40.50.300:FF:002063">
    <property type="entry name" value="DNA helicase related protein"/>
    <property type="match status" value="1"/>
</dbReference>
<evidence type="ECO:0000259" key="5">
    <source>
        <dbReference type="Pfam" id="PF18741"/>
    </source>
</evidence>
<protein>
    <submittedName>
        <fullName evidence="6">DUF3320 domain-containing protein</fullName>
    </submittedName>
</protein>
<dbReference type="Pfam" id="PF13086">
    <property type="entry name" value="AAA_11"/>
    <property type="match status" value="2"/>
</dbReference>
<dbReference type="SUPFAM" id="SSF52980">
    <property type="entry name" value="Restriction endonuclease-like"/>
    <property type="match status" value="1"/>
</dbReference>
<feature type="domain" description="Restriction endonuclease type II-like" evidence="5">
    <location>
        <begin position="1664"/>
        <end position="1761"/>
    </location>
</feature>
<evidence type="ECO:0000259" key="3">
    <source>
        <dbReference type="Pfam" id="PF13086"/>
    </source>
</evidence>
<dbReference type="Proteomes" id="UP000597459">
    <property type="component" value="Unassembled WGS sequence"/>
</dbReference>
<dbReference type="FunFam" id="3.40.960.10:FF:000002">
    <property type="entry name" value="DNA helicase related protein"/>
    <property type="match status" value="1"/>
</dbReference>
<evidence type="ECO:0000313" key="6">
    <source>
        <dbReference type="EMBL" id="NHO52392.1"/>
    </source>
</evidence>
<evidence type="ECO:0000259" key="4">
    <source>
        <dbReference type="Pfam" id="PF13087"/>
    </source>
</evidence>
<dbReference type="Gene3D" id="3.10.620.30">
    <property type="match status" value="1"/>
</dbReference>
<dbReference type="Pfam" id="PF18741">
    <property type="entry name" value="MTES_1575"/>
    <property type="match status" value="1"/>
</dbReference>
<dbReference type="InterPro" id="IPR041679">
    <property type="entry name" value="DNA2/NAM7-like_C"/>
</dbReference>
<dbReference type="RefSeq" id="WP_166312536.1">
    <property type="nucleotide sequence ID" value="NZ_WOTH01000001.1"/>
</dbReference>
<proteinExistence type="predicted"/>
<evidence type="ECO:0000313" key="7">
    <source>
        <dbReference type="Proteomes" id="UP000597459"/>
    </source>
</evidence>
<gene>
    <name evidence="6" type="ORF">GOB87_00215</name>
</gene>
<feature type="domain" description="DNA2/NAM7 helicase helicase" evidence="3">
    <location>
        <begin position="704"/>
        <end position="767"/>
    </location>
</feature>
<name>A0A967B295_9PROT</name>
<feature type="domain" description="DNA2/NAM7 helicase-like C-terminal" evidence="4">
    <location>
        <begin position="1425"/>
        <end position="1616"/>
    </location>
</feature>
<dbReference type="InterPro" id="IPR027417">
    <property type="entry name" value="P-loop_NTPase"/>
</dbReference>
<dbReference type="Gene3D" id="3.40.960.10">
    <property type="entry name" value="VSR Endonuclease"/>
    <property type="match status" value="1"/>
</dbReference>
<dbReference type="InterPro" id="IPR041677">
    <property type="entry name" value="DNA2/NAM7_AAA_11"/>
</dbReference>
<dbReference type="GO" id="GO:0004386">
    <property type="term" value="F:helicase activity"/>
    <property type="evidence" value="ECO:0007669"/>
    <property type="project" value="InterPro"/>
</dbReference>
<dbReference type="InterPro" id="IPR011335">
    <property type="entry name" value="Restrct_endonuc-II-like"/>
</dbReference>
<accession>A0A967B295</accession>
<dbReference type="InterPro" id="IPR025103">
    <property type="entry name" value="DUF4011"/>
</dbReference>
<dbReference type="InterPro" id="IPR047187">
    <property type="entry name" value="SF1_C_Upf1"/>
</dbReference>
<feature type="region of interest" description="Disordered" evidence="1">
    <location>
        <begin position="348"/>
        <end position="397"/>
    </location>
</feature>
<dbReference type="Pfam" id="PF13195">
    <property type="entry name" value="DUF4011"/>
    <property type="match status" value="1"/>
</dbReference>
<organism evidence="6 7">
    <name type="scientific">Acetobacter estunensis</name>
    <dbReference type="NCBI Taxonomy" id="104097"/>
    <lineage>
        <taxon>Bacteria</taxon>
        <taxon>Pseudomonadati</taxon>
        <taxon>Pseudomonadota</taxon>
        <taxon>Alphaproteobacteria</taxon>
        <taxon>Acetobacterales</taxon>
        <taxon>Acetobacteraceae</taxon>
        <taxon>Acetobacter</taxon>
    </lineage>
</organism>
<feature type="compositionally biased region" description="Basic and acidic residues" evidence="1">
    <location>
        <begin position="1792"/>
        <end position="1814"/>
    </location>
</feature>
<dbReference type="PANTHER" id="PTHR10887:SF495">
    <property type="entry name" value="HELICASE SENATAXIN ISOFORM X1-RELATED"/>
    <property type="match status" value="1"/>
</dbReference>
<dbReference type="Pfam" id="PF13087">
    <property type="entry name" value="AAA_12"/>
    <property type="match status" value="1"/>
</dbReference>
<feature type="domain" description="DNA2/NAM7 helicase helicase" evidence="3">
    <location>
        <begin position="1357"/>
        <end position="1399"/>
    </location>
</feature>
<dbReference type="PANTHER" id="PTHR10887">
    <property type="entry name" value="DNA2/NAM7 HELICASE FAMILY"/>
    <property type="match status" value="1"/>
</dbReference>
<dbReference type="EMBL" id="WOTH01000001">
    <property type="protein sequence ID" value="NHO52392.1"/>
    <property type="molecule type" value="Genomic_DNA"/>
</dbReference>